<accession>A0A6C0ED52</accession>
<evidence type="ECO:0000313" key="1">
    <source>
        <dbReference type="EMBL" id="QHT26561.1"/>
    </source>
</evidence>
<dbReference type="EMBL" id="MN739799">
    <property type="protein sequence ID" value="QHT26561.1"/>
    <property type="molecule type" value="Genomic_DNA"/>
</dbReference>
<protein>
    <submittedName>
        <fullName evidence="1">Uncharacterized protein</fullName>
    </submittedName>
</protein>
<sequence>MNQINNSLKEINYEFYTNIDETIKNIILSSIFKYNYINIINNINNIIPKYKLCYQLKNSEIELAHEILLEQNYNLILVKKLYNCDLAIYLFKCKKILYIVNIKISTIEIIGIYHTNY</sequence>
<proteinExistence type="predicted"/>
<dbReference type="AlphaFoldDB" id="A0A6C0ED52"/>
<name>A0A6C0ED52_9ZZZZ</name>
<organism evidence="1">
    <name type="scientific">viral metagenome</name>
    <dbReference type="NCBI Taxonomy" id="1070528"/>
    <lineage>
        <taxon>unclassified sequences</taxon>
        <taxon>metagenomes</taxon>
        <taxon>organismal metagenomes</taxon>
    </lineage>
</organism>
<reference evidence="1" key="1">
    <citation type="journal article" date="2020" name="Nature">
        <title>Giant virus diversity and host interactions through global metagenomics.</title>
        <authorList>
            <person name="Schulz F."/>
            <person name="Roux S."/>
            <person name="Paez-Espino D."/>
            <person name="Jungbluth S."/>
            <person name="Walsh D.A."/>
            <person name="Denef V.J."/>
            <person name="McMahon K.D."/>
            <person name="Konstantinidis K.T."/>
            <person name="Eloe-Fadrosh E.A."/>
            <person name="Kyrpides N.C."/>
            <person name="Woyke T."/>
        </authorList>
    </citation>
    <scope>NUCLEOTIDE SEQUENCE</scope>
    <source>
        <strain evidence="1">GVMAG-M-3300023179-2</strain>
    </source>
</reference>